<name>A0A1F4UKD5_UNCKA</name>
<evidence type="ECO:0000313" key="2">
    <source>
        <dbReference type="Proteomes" id="UP000178615"/>
    </source>
</evidence>
<dbReference type="EMBL" id="MEUV01000045">
    <property type="protein sequence ID" value="OGC45270.1"/>
    <property type="molecule type" value="Genomic_DNA"/>
</dbReference>
<accession>A0A1F4UKD5</accession>
<dbReference type="AlphaFoldDB" id="A0A1F4UKD5"/>
<proteinExistence type="predicted"/>
<protein>
    <submittedName>
        <fullName evidence="1">Uncharacterized protein</fullName>
    </submittedName>
</protein>
<sequence>MAVVKVYLFKKESDRGKKDLDKAKFVGQASTPPDFVALVESTEKGFLDYYIGDQPLESYEAAMESLGAIYNEVLDKWYERPFAC</sequence>
<organism evidence="1 2">
    <name type="scientific">candidate division WWE3 bacterium RBG_19FT_COMBO_34_6</name>
    <dbReference type="NCBI Taxonomy" id="1802612"/>
    <lineage>
        <taxon>Bacteria</taxon>
        <taxon>Katanobacteria</taxon>
    </lineage>
</organism>
<evidence type="ECO:0000313" key="1">
    <source>
        <dbReference type="EMBL" id="OGC45270.1"/>
    </source>
</evidence>
<dbReference type="Proteomes" id="UP000178615">
    <property type="component" value="Unassembled WGS sequence"/>
</dbReference>
<comment type="caution">
    <text evidence="1">The sequence shown here is derived from an EMBL/GenBank/DDBJ whole genome shotgun (WGS) entry which is preliminary data.</text>
</comment>
<gene>
    <name evidence="1" type="ORF">A2V49_01575</name>
</gene>
<reference evidence="1 2" key="1">
    <citation type="journal article" date="2016" name="Nat. Commun.">
        <title>Thousands of microbial genomes shed light on interconnected biogeochemical processes in an aquifer system.</title>
        <authorList>
            <person name="Anantharaman K."/>
            <person name="Brown C.T."/>
            <person name="Hug L.A."/>
            <person name="Sharon I."/>
            <person name="Castelle C.J."/>
            <person name="Probst A.J."/>
            <person name="Thomas B.C."/>
            <person name="Singh A."/>
            <person name="Wilkins M.J."/>
            <person name="Karaoz U."/>
            <person name="Brodie E.L."/>
            <person name="Williams K.H."/>
            <person name="Hubbard S.S."/>
            <person name="Banfield J.F."/>
        </authorList>
    </citation>
    <scope>NUCLEOTIDE SEQUENCE [LARGE SCALE GENOMIC DNA]</scope>
</reference>